<gene>
    <name evidence="1" type="ORF">MNBD_ALPHA11-1728</name>
</gene>
<proteinExistence type="predicted"/>
<name>A0A3B0U117_9ZZZZ</name>
<dbReference type="EMBL" id="UOEQ01000038">
    <property type="protein sequence ID" value="VAW14494.1"/>
    <property type="molecule type" value="Genomic_DNA"/>
</dbReference>
<dbReference type="Pfam" id="PF11164">
    <property type="entry name" value="DUF2948"/>
    <property type="match status" value="1"/>
</dbReference>
<organism evidence="1">
    <name type="scientific">hydrothermal vent metagenome</name>
    <dbReference type="NCBI Taxonomy" id="652676"/>
    <lineage>
        <taxon>unclassified sequences</taxon>
        <taxon>metagenomes</taxon>
        <taxon>ecological metagenomes</taxon>
    </lineage>
</organism>
<accession>A0A3B0U117</accession>
<dbReference type="AlphaFoldDB" id="A0A3B0U117"/>
<reference evidence="1" key="1">
    <citation type="submission" date="2018-06" db="EMBL/GenBank/DDBJ databases">
        <authorList>
            <person name="Zhirakovskaya E."/>
        </authorList>
    </citation>
    <scope>NUCLEOTIDE SEQUENCE</scope>
</reference>
<sequence>MPDLKLLALDEEGLKVISAHAQDAIIRVADMGFAKSDNRFALIMNRFAWEEEKPRSKGIRRRSALHFDHVKGVKSTGIDTNAREGVLNLLMIGFKEDNAPEGVLTLSFAGGGTVELKVECLELRLSDLGASWAAKSTPSHEIADE</sequence>
<dbReference type="InterPro" id="IPR021335">
    <property type="entry name" value="DUF2948"/>
</dbReference>
<evidence type="ECO:0008006" key="2">
    <source>
        <dbReference type="Google" id="ProtNLM"/>
    </source>
</evidence>
<protein>
    <recommendedName>
        <fullName evidence="2">DUF2948 domain-containing protein</fullName>
    </recommendedName>
</protein>
<evidence type="ECO:0000313" key="1">
    <source>
        <dbReference type="EMBL" id="VAW14494.1"/>
    </source>
</evidence>